<evidence type="ECO:0000256" key="7">
    <source>
        <dbReference type="ARBA" id="ARBA00023136"/>
    </source>
</evidence>
<evidence type="ECO:0000256" key="5">
    <source>
        <dbReference type="ARBA" id="ARBA00022692"/>
    </source>
</evidence>
<keyword evidence="7 8" id="KW-0472">Membrane</keyword>
<feature type="transmembrane region" description="Helical" evidence="8">
    <location>
        <begin position="153"/>
        <end position="174"/>
    </location>
</feature>
<gene>
    <name evidence="10" type="ORF">FRIFI_0351</name>
</gene>
<feature type="transmembrane region" description="Helical" evidence="8">
    <location>
        <begin position="319"/>
        <end position="339"/>
    </location>
</feature>
<organism evidence="10 11">
    <name type="scientific">Romboutsia hominis</name>
    <dbReference type="NCBI Taxonomy" id="1507512"/>
    <lineage>
        <taxon>Bacteria</taxon>
        <taxon>Bacillati</taxon>
        <taxon>Bacillota</taxon>
        <taxon>Clostridia</taxon>
        <taxon>Peptostreptococcales</taxon>
        <taxon>Peptostreptococcaceae</taxon>
        <taxon>Romboutsia</taxon>
    </lineage>
</organism>
<feature type="transmembrane region" description="Helical" evidence="8">
    <location>
        <begin position="351"/>
        <end position="369"/>
    </location>
</feature>
<dbReference type="InterPro" id="IPR024989">
    <property type="entry name" value="MFS_assoc_dom"/>
</dbReference>
<evidence type="ECO:0000256" key="8">
    <source>
        <dbReference type="SAM" id="Phobius"/>
    </source>
</evidence>
<keyword evidence="11" id="KW-1185">Reference proteome</keyword>
<dbReference type="RefSeq" id="WP_166504838.1">
    <property type="nucleotide sequence ID" value="NZ_JAKNTL010000003.1"/>
</dbReference>
<feature type="transmembrane region" description="Helical" evidence="8">
    <location>
        <begin position="284"/>
        <end position="307"/>
    </location>
</feature>
<evidence type="ECO:0000313" key="10">
    <source>
        <dbReference type="EMBL" id="CEI71899.1"/>
    </source>
</evidence>
<dbReference type="Gene3D" id="1.20.1250.20">
    <property type="entry name" value="MFS general substrate transporter like domains"/>
    <property type="match status" value="2"/>
</dbReference>
<dbReference type="AlphaFoldDB" id="A0A2P2BND0"/>
<dbReference type="KEGG" id="rhom:FRIFI_0351"/>
<dbReference type="GO" id="GO:0005886">
    <property type="term" value="C:plasma membrane"/>
    <property type="evidence" value="ECO:0007669"/>
    <property type="project" value="UniProtKB-SubCell"/>
</dbReference>
<evidence type="ECO:0000256" key="4">
    <source>
        <dbReference type="ARBA" id="ARBA00022519"/>
    </source>
</evidence>
<keyword evidence="5 8" id="KW-0812">Transmembrane</keyword>
<evidence type="ECO:0000259" key="9">
    <source>
        <dbReference type="PROSITE" id="PS50850"/>
    </source>
</evidence>
<feature type="transmembrane region" description="Helical" evidence="8">
    <location>
        <begin position="128"/>
        <end position="147"/>
    </location>
</feature>
<evidence type="ECO:0000256" key="2">
    <source>
        <dbReference type="ARBA" id="ARBA00022448"/>
    </source>
</evidence>
<proteinExistence type="predicted"/>
<keyword evidence="2" id="KW-0813">Transport</keyword>
<feature type="domain" description="Major facilitator superfamily (MFS) profile" evidence="9">
    <location>
        <begin position="2"/>
        <end position="374"/>
    </location>
</feature>
<keyword evidence="6 8" id="KW-1133">Transmembrane helix</keyword>
<comment type="subcellular location">
    <subcellularLocation>
        <location evidence="1">Cell inner membrane</location>
        <topology evidence="1">Multi-pass membrane protein</topology>
    </subcellularLocation>
</comment>
<keyword evidence="4" id="KW-0997">Cell inner membrane</keyword>
<dbReference type="EMBL" id="LN650648">
    <property type="protein sequence ID" value="CEI71899.1"/>
    <property type="molecule type" value="Genomic_DNA"/>
</dbReference>
<evidence type="ECO:0000256" key="3">
    <source>
        <dbReference type="ARBA" id="ARBA00022475"/>
    </source>
</evidence>
<protein>
    <submittedName>
        <fullName evidence="10">Major facilitator superfamily domain, general substrate transporter</fullName>
    </submittedName>
</protein>
<dbReference type="GO" id="GO:0015528">
    <property type="term" value="F:lactose:proton symporter activity"/>
    <property type="evidence" value="ECO:0007669"/>
    <property type="project" value="TreeGrafter"/>
</dbReference>
<keyword evidence="3" id="KW-1003">Cell membrane</keyword>
<evidence type="ECO:0000256" key="1">
    <source>
        <dbReference type="ARBA" id="ARBA00004429"/>
    </source>
</evidence>
<dbReference type="Pfam" id="PF12832">
    <property type="entry name" value="MFS_1_like"/>
    <property type="match status" value="1"/>
</dbReference>
<dbReference type="SUPFAM" id="SSF103473">
    <property type="entry name" value="MFS general substrate transporter"/>
    <property type="match status" value="1"/>
</dbReference>
<sequence>MDLILFKFLYFLLFFGLSSIAGMLIPFLQYKGFSPIETATLISFYTVSGILGQLIAGCCCDKLKTIKKIFIFSLLGVMFSTALAIFINIKILFYISFVIMGFFYYILTSIPDSWVIESGENAKSKFGFFRAFGSTGWAFGVLASGIITEKYGYHILNIIYLIMLSLTLFISLKIKDTVKEYKGCGNLKELFNNKEYILTVIILLIICIPFRGYCQLVPYRIEYVGGNTVNLGIFNFISSISEIAMLILAQKIMHKLSPDKLLLLSPLGLFLQILILRFGSNINIIYISAVLQAFTLPIILVVGKIIIDRISPSNLKTSSQLVAFAIFNSVSTIIGTASVGYFIEKFSLDKANLFLLGCNMLSILGALYYDRNIKDRTI</sequence>
<feature type="transmembrane region" description="Helical" evidence="8">
    <location>
        <begin position="261"/>
        <end position="278"/>
    </location>
</feature>
<reference evidence="10 11" key="1">
    <citation type="submission" date="2014-09" db="EMBL/GenBank/DDBJ databases">
        <authorList>
            <person name="Hornung B.V."/>
        </authorList>
    </citation>
    <scope>NUCLEOTIDE SEQUENCE [LARGE SCALE GENOMIC DNA]</scope>
    <source>
        <strain evidence="10 11">FRIFI</strain>
    </source>
</reference>
<feature type="transmembrane region" description="Helical" evidence="8">
    <location>
        <begin position="93"/>
        <end position="116"/>
    </location>
</feature>
<dbReference type="PROSITE" id="PS50850">
    <property type="entry name" value="MFS"/>
    <property type="match status" value="1"/>
</dbReference>
<feature type="transmembrane region" description="Helical" evidence="8">
    <location>
        <begin position="69"/>
        <end position="87"/>
    </location>
</feature>
<feature type="transmembrane region" description="Helical" evidence="8">
    <location>
        <begin position="9"/>
        <end position="30"/>
    </location>
</feature>
<name>A0A2P2BND0_9FIRM</name>
<feature type="transmembrane region" description="Helical" evidence="8">
    <location>
        <begin position="42"/>
        <end position="60"/>
    </location>
</feature>
<dbReference type="InterPro" id="IPR036259">
    <property type="entry name" value="MFS_trans_sf"/>
</dbReference>
<accession>A0A2P2BND0</accession>
<dbReference type="PANTHER" id="PTHR23522">
    <property type="entry name" value="BLL5896 PROTEIN"/>
    <property type="match status" value="1"/>
</dbReference>
<evidence type="ECO:0000256" key="6">
    <source>
        <dbReference type="ARBA" id="ARBA00022989"/>
    </source>
</evidence>
<dbReference type="Proteomes" id="UP000245695">
    <property type="component" value="Chromosome 1"/>
</dbReference>
<feature type="transmembrane region" description="Helical" evidence="8">
    <location>
        <begin position="195"/>
        <end position="213"/>
    </location>
</feature>
<evidence type="ECO:0000313" key="11">
    <source>
        <dbReference type="Proteomes" id="UP000245695"/>
    </source>
</evidence>
<dbReference type="PANTHER" id="PTHR23522:SF10">
    <property type="entry name" value="3-PHENYLPROPIONIC ACID TRANSPORTER-RELATED"/>
    <property type="match status" value="1"/>
</dbReference>
<dbReference type="GO" id="GO:0030395">
    <property type="term" value="F:lactose binding"/>
    <property type="evidence" value="ECO:0007669"/>
    <property type="project" value="TreeGrafter"/>
</dbReference>
<dbReference type="InterPro" id="IPR020846">
    <property type="entry name" value="MFS_dom"/>
</dbReference>
<feature type="transmembrane region" description="Helical" evidence="8">
    <location>
        <begin position="233"/>
        <end position="249"/>
    </location>
</feature>